<dbReference type="EMBL" id="CADCXV010001194">
    <property type="protein sequence ID" value="CAB0042450.1"/>
    <property type="molecule type" value="Genomic_DNA"/>
</dbReference>
<sequence>MTFLMQNILKNDCPNIILVYLEHTLEKPLRARTDFQSQGTHVTRTENKSSSAGSIRACLCGLSSLARCTLIRFDCTRCILRRLAARARVTSPPARRV</sequence>
<dbReference type="Proteomes" id="UP000479190">
    <property type="component" value="Unassembled WGS sequence"/>
</dbReference>
<name>A0A6H5J4S8_9HYME</name>
<accession>A0A6H5J4S8</accession>
<proteinExistence type="predicted"/>
<protein>
    <submittedName>
        <fullName evidence="1">Uncharacterized protein</fullName>
    </submittedName>
</protein>
<evidence type="ECO:0000313" key="2">
    <source>
        <dbReference type="Proteomes" id="UP000479190"/>
    </source>
</evidence>
<gene>
    <name evidence="1" type="ORF">TBRA_LOCUS14069</name>
</gene>
<evidence type="ECO:0000313" key="1">
    <source>
        <dbReference type="EMBL" id="CAB0042450.1"/>
    </source>
</evidence>
<reference evidence="1 2" key="1">
    <citation type="submission" date="2020-02" db="EMBL/GenBank/DDBJ databases">
        <authorList>
            <person name="Ferguson B K."/>
        </authorList>
    </citation>
    <scope>NUCLEOTIDE SEQUENCE [LARGE SCALE GENOMIC DNA]</scope>
</reference>
<organism evidence="1 2">
    <name type="scientific">Trichogramma brassicae</name>
    <dbReference type="NCBI Taxonomy" id="86971"/>
    <lineage>
        <taxon>Eukaryota</taxon>
        <taxon>Metazoa</taxon>
        <taxon>Ecdysozoa</taxon>
        <taxon>Arthropoda</taxon>
        <taxon>Hexapoda</taxon>
        <taxon>Insecta</taxon>
        <taxon>Pterygota</taxon>
        <taxon>Neoptera</taxon>
        <taxon>Endopterygota</taxon>
        <taxon>Hymenoptera</taxon>
        <taxon>Apocrita</taxon>
        <taxon>Proctotrupomorpha</taxon>
        <taxon>Chalcidoidea</taxon>
        <taxon>Trichogrammatidae</taxon>
        <taxon>Trichogramma</taxon>
    </lineage>
</organism>
<keyword evidence="2" id="KW-1185">Reference proteome</keyword>
<dbReference type="AlphaFoldDB" id="A0A6H5J4S8"/>